<dbReference type="SMART" id="SM00854">
    <property type="entry name" value="PGA_cap"/>
    <property type="match status" value="1"/>
</dbReference>
<feature type="non-terminal residue" evidence="3">
    <location>
        <position position="1"/>
    </location>
</feature>
<evidence type="ECO:0000259" key="2">
    <source>
        <dbReference type="SMART" id="SM00854"/>
    </source>
</evidence>
<evidence type="ECO:0000256" key="1">
    <source>
        <dbReference type="ARBA" id="ARBA00005662"/>
    </source>
</evidence>
<evidence type="ECO:0000313" key="4">
    <source>
        <dbReference type="Proteomes" id="UP000231086"/>
    </source>
</evidence>
<dbReference type="EMBL" id="PFEA01000009">
    <property type="protein sequence ID" value="PJE60039.1"/>
    <property type="molecule type" value="Genomic_DNA"/>
</dbReference>
<sequence>AFLGLGMVYGILDEAEIRRGMAELKKETDLIIVNIHWGVEYQHYFNSVQQKAGRLLVDSGAELVIGHHPHVVQGLEIYQGKPIFYSLGNFIFDQYFSADVKNGLAVAVDYTRTDVSFNLIPFKNVNGQAAFLAGWEKEQALNNIAAWSPNLSAGDREKIKQGRWP</sequence>
<dbReference type="Gene3D" id="3.60.21.10">
    <property type="match status" value="1"/>
</dbReference>
<name>A0A2M8KJE5_9BACT</name>
<reference evidence="4" key="1">
    <citation type="submission" date="2017-09" db="EMBL/GenBank/DDBJ databases">
        <title>Depth-based differentiation of microbial function through sediment-hosted aquifers and enrichment of novel symbionts in the deep terrestrial subsurface.</title>
        <authorList>
            <person name="Probst A.J."/>
            <person name="Ladd B."/>
            <person name="Jarett J.K."/>
            <person name="Geller-Mcgrath D.E."/>
            <person name="Sieber C.M.K."/>
            <person name="Emerson J.B."/>
            <person name="Anantharaman K."/>
            <person name="Thomas B.C."/>
            <person name="Malmstrom R."/>
            <person name="Stieglmeier M."/>
            <person name="Klingl A."/>
            <person name="Woyke T."/>
            <person name="Ryan C.M."/>
            <person name="Banfield J.F."/>
        </authorList>
    </citation>
    <scope>NUCLEOTIDE SEQUENCE [LARGE SCALE GENOMIC DNA]</scope>
</reference>
<protein>
    <recommendedName>
        <fullName evidence="2">Capsule synthesis protein CapA domain-containing protein</fullName>
    </recommendedName>
</protein>
<feature type="domain" description="Capsule synthesis protein CapA" evidence="2">
    <location>
        <begin position="1"/>
        <end position="94"/>
    </location>
</feature>
<proteinExistence type="inferred from homology"/>
<accession>A0A2M8KJE5</accession>
<evidence type="ECO:0000313" key="3">
    <source>
        <dbReference type="EMBL" id="PJE60039.1"/>
    </source>
</evidence>
<dbReference type="PANTHER" id="PTHR33393:SF11">
    <property type="entry name" value="POLYGLUTAMINE SYNTHESIS ACCESSORY PROTEIN RV0574C-RELATED"/>
    <property type="match status" value="1"/>
</dbReference>
<dbReference type="InterPro" id="IPR029052">
    <property type="entry name" value="Metallo-depent_PP-like"/>
</dbReference>
<comment type="similarity">
    <text evidence="1">Belongs to the CapA family.</text>
</comment>
<dbReference type="PANTHER" id="PTHR33393">
    <property type="entry name" value="POLYGLUTAMINE SYNTHESIS ACCESSORY PROTEIN RV0574C-RELATED"/>
    <property type="match status" value="1"/>
</dbReference>
<comment type="caution">
    <text evidence="3">The sequence shown here is derived from an EMBL/GenBank/DDBJ whole genome shotgun (WGS) entry which is preliminary data.</text>
</comment>
<dbReference type="InterPro" id="IPR019079">
    <property type="entry name" value="Capsule_synth_CapA"/>
</dbReference>
<dbReference type="Pfam" id="PF09587">
    <property type="entry name" value="PGA_cap"/>
    <property type="match status" value="1"/>
</dbReference>
<dbReference type="Proteomes" id="UP000231086">
    <property type="component" value="Unassembled WGS sequence"/>
</dbReference>
<organism evidence="3 4">
    <name type="scientific">Candidatus Portnoybacteria bacterium CG10_big_fil_rev_8_21_14_0_10_44_7</name>
    <dbReference type="NCBI Taxonomy" id="1974816"/>
    <lineage>
        <taxon>Bacteria</taxon>
        <taxon>Candidatus Portnoyibacteriota</taxon>
    </lineage>
</organism>
<dbReference type="AlphaFoldDB" id="A0A2M8KJE5"/>
<dbReference type="InterPro" id="IPR052169">
    <property type="entry name" value="CW_Biosynth-Accessory"/>
</dbReference>
<gene>
    <name evidence="3" type="ORF">COU85_00455</name>
</gene>
<dbReference type="SUPFAM" id="SSF56300">
    <property type="entry name" value="Metallo-dependent phosphatases"/>
    <property type="match status" value="1"/>
</dbReference>